<sequence>MLARLRELADDDSTTDEAMHTAIEEALPYPKRVGASTFWIATGDSLPSQSNDKIIKSLFRDNRVATWSALLSKFVQVNKDRGGDVVVTVTDETTRLGMLGQTVHILGDSYTVATPSSAHRTPGPKQHDELQDLYYMDIVGTRYDFDSQALLKALRRLKSRPVFVCYKMTYTSVHQTSTVHPNIWRVYFNQPAMPSVLLVQGHPVDQIRLHGTSYGVFVKDFVKSTAPRNGRQSPHCLDLDQLLVVATAGTAPATQEEHVSSKRVRVGSAGVVEPLPRAEPETTPSLPAEYIGPHELDEPVDEDNIPAVLDDTRATTSIVLPSSTTLQVVEGFERPKHPLKLKRTPMIRKCTWLSENMYDSLSLVNVSPRVVTMPHNIPVLSYSMDIQLPSSREVNGRVECRRMRIKSDCMDWHPDSLTMKELMRELQHLDNTCDPRQTQNALITAANQPQQDIPPVLEHARVDSLWQWICADPDKANV</sequence>
<dbReference type="AlphaFoldDB" id="A0A418AJA6"/>
<dbReference type="VEuPathDB" id="FungiDB:H310_15249"/>
<comment type="caution">
    <text evidence="1">The sequence shown here is derived from an EMBL/GenBank/DDBJ whole genome shotgun (WGS) entry which is preliminary data.</text>
</comment>
<protein>
    <submittedName>
        <fullName evidence="1">Uncharacterized protein</fullName>
    </submittedName>
</protein>
<evidence type="ECO:0000313" key="2">
    <source>
        <dbReference type="Proteomes" id="UP000285060"/>
    </source>
</evidence>
<dbReference type="Proteomes" id="UP000285060">
    <property type="component" value="Unassembled WGS sequence"/>
</dbReference>
<proteinExistence type="predicted"/>
<reference evidence="1 2" key="1">
    <citation type="submission" date="2018-08" db="EMBL/GenBank/DDBJ databases">
        <title>Aphanomyces genome sequencing and annotation.</title>
        <authorList>
            <person name="Minardi D."/>
            <person name="Oidtmann B."/>
            <person name="Van Der Giezen M."/>
            <person name="Studholme D.J."/>
        </authorList>
    </citation>
    <scope>NUCLEOTIDE SEQUENCE [LARGE SCALE GENOMIC DNA]</scope>
    <source>
        <strain evidence="1 2">NJM0002</strain>
    </source>
</reference>
<dbReference type="EMBL" id="QUSY01001787">
    <property type="protein sequence ID" value="RHY23596.1"/>
    <property type="molecule type" value="Genomic_DNA"/>
</dbReference>
<gene>
    <name evidence="1" type="ORF">DYB32_009119</name>
</gene>
<evidence type="ECO:0000313" key="1">
    <source>
        <dbReference type="EMBL" id="RHY23596.1"/>
    </source>
</evidence>
<dbReference type="VEuPathDB" id="FungiDB:H310_05225"/>
<name>A0A418AJA6_9STRA</name>
<organism evidence="1 2">
    <name type="scientific">Aphanomyces invadans</name>
    <dbReference type="NCBI Taxonomy" id="157072"/>
    <lineage>
        <taxon>Eukaryota</taxon>
        <taxon>Sar</taxon>
        <taxon>Stramenopiles</taxon>
        <taxon>Oomycota</taxon>
        <taxon>Saprolegniomycetes</taxon>
        <taxon>Saprolegniales</taxon>
        <taxon>Verrucalvaceae</taxon>
        <taxon>Aphanomyces</taxon>
    </lineage>
</organism>
<feature type="non-terminal residue" evidence="1">
    <location>
        <position position="478"/>
    </location>
</feature>
<accession>A0A418AJA6</accession>
<keyword evidence="2" id="KW-1185">Reference proteome</keyword>